<dbReference type="SUPFAM" id="SSF140663">
    <property type="entry name" value="TTHA0068-like"/>
    <property type="match status" value="1"/>
</dbReference>
<dbReference type="EMBL" id="SMAG01000002">
    <property type="protein sequence ID" value="TCS95951.1"/>
    <property type="molecule type" value="Genomic_DNA"/>
</dbReference>
<protein>
    <recommendedName>
        <fullName evidence="3">DUF309 family protein family protein</fullName>
    </recommendedName>
</protein>
<dbReference type="InterPro" id="IPR005500">
    <property type="entry name" value="DUF309"/>
</dbReference>
<dbReference type="RefSeq" id="WP_243648661.1">
    <property type="nucleotide sequence ID" value="NZ_SMAG01000002.1"/>
</dbReference>
<evidence type="ECO:0000313" key="2">
    <source>
        <dbReference type="Proteomes" id="UP000294937"/>
    </source>
</evidence>
<evidence type="ECO:0000313" key="1">
    <source>
        <dbReference type="EMBL" id="TCS95951.1"/>
    </source>
</evidence>
<gene>
    <name evidence="1" type="ORF">EDD58_102535</name>
</gene>
<organism evidence="1 2">
    <name type="scientific">Hazenella coriacea</name>
    <dbReference type="NCBI Taxonomy" id="1179467"/>
    <lineage>
        <taxon>Bacteria</taxon>
        <taxon>Bacillati</taxon>
        <taxon>Bacillota</taxon>
        <taxon>Bacilli</taxon>
        <taxon>Bacillales</taxon>
        <taxon>Thermoactinomycetaceae</taxon>
        <taxon>Hazenella</taxon>
    </lineage>
</organism>
<keyword evidence="2" id="KW-1185">Reference proteome</keyword>
<name>A0A4R3L7M0_9BACL</name>
<comment type="caution">
    <text evidence="1">The sequence shown here is derived from an EMBL/GenBank/DDBJ whole genome shotgun (WGS) entry which is preliminary data.</text>
</comment>
<proteinExistence type="predicted"/>
<accession>A0A4R3L7M0</accession>
<dbReference type="Gene3D" id="1.10.3450.10">
    <property type="entry name" value="TTHA0068-like"/>
    <property type="match status" value="1"/>
</dbReference>
<sequence>MSQSIYPQLYVDFLYYFNHENDYYECHEVLEEWWLEEGRDRVIQGLLQVAVGIYHFQNGNQGGAKKMWVAALEKMSEWEQPLWFGIDLEQVKMDTERVLQRLTLGQEINPFQVRIEDPELHQLVTKRKEQKDQG</sequence>
<dbReference type="InterPro" id="IPR023203">
    <property type="entry name" value="TTHA0068_sf"/>
</dbReference>
<reference evidence="1 2" key="1">
    <citation type="submission" date="2019-03" db="EMBL/GenBank/DDBJ databases">
        <title>Genomic Encyclopedia of Type Strains, Phase IV (KMG-IV): sequencing the most valuable type-strain genomes for metagenomic binning, comparative biology and taxonomic classification.</title>
        <authorList>
            <person name="Goeker M."/>
        </authorList>
    </citation>
    <scope>NUCLEOTIDE SEQUENCE [LARGE SCALE GENOMIC DNA]</scope>
    <source>
        <strain evidence="1 2">DSM 45707</strain>
    </source>
</reference>
<dbReference type="PANTHER" id="PTHR34796">
    <property type="entry name" value="EXPRESSED PROTEIN"/>
    <property type="match status" value="1"/>
</dbReference>
<evidence type="ECO:0008006" key="3">
    <source>
        <dbReference type="Google" id="ProtNLM"/>
    </source>
</evidence>
<dbReference type="Proteomes" id="UP000294937">
    <property type="component" value="Unassembled WGS sequence"/>
</dbReference>
<dbReference type="Pfam" id="PF03745">
    <property type="entry name" value="DUF309"/>
    <property type="match status" value="1"/>
</dbReference>
<dbReference type="AlphaFoldDB" id="A0A4R3L7M0"/>
<dbReference type="PANTHER" id="PTHR34796:SF1">
    <property type="entry name" value="EXPRESSED PROTEIN"/>
    <property type="match status" value="1"/>
</dbReference>